<reference evidence="4 5" key="1">
    <citation type="submission" date="2020-10" db="EMBL/GenBank/DDBJ databases">
        <title>Phylogeny of dyella-like bacteria.</title>
        <authorList>
            <person name="Fu J."/>
        </authorList>
    </citation>
    <scope>NUCLEOTIDE SEQUENCE [LARGE SCALE GENOMIC DNA]</scope>
    <source>
        <strain evidence="4 5">JP1</strain>
    </source>
</reference>
<gene>
    <name evidence="4" type="ORF">ISP15_16070</name>
</gene>
<dbReference type="Gene3D" id="3.40.20.10">
    <property type="entry name" value="Severin"/>
    <property type="match status" value="1"/>
</dbReference>
<evidence type="ECO:0000313" key="4">
    <source>
        <dbReference type="EMBL" id="MFK2901856.1"/>
    </source>
</evidence>
<dbReference type="Pfam" id="PF00241">
    <property type="entry name" value="Cofilin_ADF"/>
    <property type="match status" value="1"/>
</dbReference>
<comment type="similarity">
    <text evidence="1">Belongs to the actin-binding proteins ADF family.</text>
</comment>
<evidence type="ECO:0000259" key="3">
    <source>
        <dbReference type="PROSITE" id="PS51263"/>
    </source>
</evidence>
<comment type="caution">
    <text evidence="4">The sequence shown here is derived from an EMBL/GenBank/DDBJ whole genome shotgun (WGS) entry which is preliminary data.</text>
</comment>
<dbReference type="RefSeq" id="WP_404548721.1">
    <property type="nucleotide sequence ID" value="NZ_JADIKJ010000018.1"/>
</dbReference>
<accession>A0ABW8JNQ4</accession>
<name>A0ABW8JNQ4_9GAMM</name>
<dbReference type="InterPro" id="IPR017904">
    <property type="entry name" value="ADF/Cofilin"/>
</dbReference>
<dbReference type="Proteomes" id="UP001620461">
    <property type="component" value="Unassembled WGS sequence"/>
</dbReference>
<evidence type="ECO:0000313" key="5">
    <source>
        <dbReference type="Proteomes" id="UP001620461"/>
    </source>
</evidence>
<dbReference type="InterPro" id="IPR002108">
    <property type="entry name" value="ADF-H"/>
</dbReference>
<dbReference type="InterPro" id="IPR029006">
    <property type="entry name" value="ADF-H/Gelsolin-like_dom_sf"/>
</dbReference>
<organism evidence="4 5">
    <name type="scientific">Dyella jejuensis</name>
    <dbReference type="NCBI Taxonomy" id="1432009"/>
    <lineage>
        <taxon>Bacteria</taxon>
        <taxon>Pseudomonadati</taxon>
        <taxon>Pseudomonadota</taxon>
        <taxon>Gammaproteobacteria</taxon>
        <taxon>Lysobacterales</taxon>
        <taxon>Rhodanobacteraceae</taxon>
        <taxon>Dyella</taxon>
    </lineage>
</organism>
<dbReference type="PRINTS" id="PR00006">
    <property type="entry name" value="COFILIN"/>
</dbReference>
<evidence type="ECO:0000256" key="1">
    <source>
        <dbReference type="ARBA" id="ARBA00006844"/>
    </source>
</evidence>
<dbReference type="PANTHER" id="PTHR11913">
    <property type="entry name" value="COFILIN-RELATED"/>
    <property type="match status" value="1"/>
</dbReference>
<dbReference type="EMBL" id="JADIKJ010000018">
    <property type="protein sequence ID" value="MFK2901856.1"/>
    <property type="molecule type" value="Genomic_DNA"/>
</dbReference>
<dbReference type="SMART" id="SM00102">
    <property type="entry name" value="ADF"/>
    <property type="match status" value="1"/>
</dbReference>
<dbReference type="SUPFAM" id="SSF55753">
    <property type="entry name" value="Actin depolymerizing proteins"/>
    <property type="match status" value="1"/>
</dbReference>
<keyword evidence="2" id="KW-0009">Actin-binding</keyword>
<sequence length="136" mass="15531">MANTDAIVNDLVVTTFNNMKIKNTNRYITYKFSDNLTEIIVDSQGDRSASHDDFLAQLPDDDCRYAVEWFDYSNSTGSSLIFFLWMPDDANTKSKMLYKINKDNLKRSLPGIKTEIQGSEKSDVALDVVMDKLDRV</sequence>
<dbReference type="PROSITE" id="PS51263">
    <property type="entry name" value="ADF_H"/>
    <property type="match status" value="1"/>
</dbReference>
<keyword evidence="5" id="KW-1185">Reference proteome</keyword>
<dbReference type="CDD" id="cd11286">
    <property type="entry name" value="ADF_cofilin_like"/>
    <property type="match status" value="1"/>
</dbReference>
<evidence type="ECO:0000256" key="2">
    <source>
        <dbReference type="ARBA" id="ARBA00023203"/>
    </source>
</evidence>
<proteinExistence type="inferred from homology"/>
<feature type="domain" description="ADF-H" evidence="3">
    <location>
        <begin position="4"/>
        <end position="134"/>
    </location>
</feature>
<protein>
    <submittedName>
        <fullName evidence="4">Actin depolymerization factor/cofilin-like domain-containing protein</fullName>
    </submittedName>
</protein>